<evidence type="ECO:0000256" key="3">
    <source>
        <dbReference type="ARBA" id="ARBA00022723"/>
    </source>
</evidence>
<evidence type="ECO:0000256" key="8">
    <source>
        <dbReference type="ARBA" id="ARBA00023163"/>
    </source>
</evidence>
<dbReference type="GO" id="GO:0000981">
    <property type="term" value="F:DNA-binding transcription factor activity, RNA polymerase II-specific"/>
    <property type="evidence" value="ECO:0007669"/>
    <property type="project" value="TreeGrafter"/>
</dbReference>
<gene>
    <name evidence="11" type="ORF">ILUMI_20523</name>
</gene>
<dbReference type="Pfam" id="PF01530">
    <property type="entry name" value="zf-C2HC"/>
    <property type="match status" value="2"/>
</dbReference>
<evidence type="ECO:0000256" key="6">
    <source>
        <dbReference type="ARBA" id="ARBA00022833"/>
    </source>
</evidence>
<keyword evidence="6" id="KW-0862">Zinc</keyword>
<dbReference type="Proteomes" id="UP000801492">
    <property type="component" value="Unassembled WGS sequence"/>
</dbReference>
<keyword evidence="8" id="KW-0804">Transcription</keyword>
<evidence type="ECO:0000256" key="7">
    <source>
        <dbReference type="ARBA" id="ARBA00023015"/>
    </source>
</evidence>
<dbReference type="FunFam" id="4.10.320.30:FF:000001">
    <property type="entry name" value="Myelin transcription factor 1-like, a"/>
    <property type="match status" value="2"/>
</dbReference>
<comment type="similarity">
    <text evidence="2">Belongs to the MYT1 family.</text>
</comment>
<dbReference type="GO" id="GO:0008270">
    <property type="term" value="F:zinc ion binding"/>
    <property type="evidence" value="ECO:0007669"/>
    <property type="project" value="UniProtKB-KW"/>
</dbReference>
<dbReference type="GO" id="GO:0007399">
    <property type="term" value="P:nervous system development"/>
    <property type="evidence" value="ECO:0007669"/>
    <property type="project" value="UniProtKB-KW"/>
</dbReference>
<dbReference type="Gene3D" id="4.10.320.30">
    <property type="match status" value="2"/>
</dbReference>
<evidence type="ECO:0000256" key="9">
    <source>
        <dbReference type="ARBA" id="ARBA00023242"/>
    </source>
</evidence>
<evidence type="ECO:0000256" key="2">
    <source>
        <dbReference type="ARBA" id="ARBA00010194"/>
    </source>
</evidence>
<protein>
    <submittedName>
        <fullName evidence="11">Uncharacterized protein</fullName>
    </submittedName>
</protein>
<keyword evidence="7" id="KW-0805">Transcription regulation</keyword>
<feature type="non-terminal residue" evidence="11">
    <location>
        <position position="609"/>
    </location>
</feature>
<feature type="region of interest" description="Disordered" evidence="10">
    <location>
        <begin position="191"/>
        <end position="287"/>
    </location>
</feature>
<evidence type="ECO:0000256" key="10">
    <source>
        <dbReference type="SAM" id="MobiDB-lite"/>
    </source>
</evidence>
<dbReference type="GO" id="GO:0000978">
    <property type="term" value="F:RNA polymerase II cis-regulatory region sequence-specific DNA binding"/>
    <property type="evidence" value="ECO:0007669"/>
    <property type="project" value="TreeGrafter"/>
</dbReference>
<proteinExistence type="inferred from homology"/>
<dbReference type="SUPFAM" id="SSF103637">
    <property type="entry name" value="CCHHC domain"/>
    <property type="match status" value="2"/>
</dbReference>
<keyword evidence="4" id="KW-0677">Repeat</keyword>
<dbReference type="OrthoDB" id="10069059at2759"/>
<evidence type="ECO:0000313" key="11">
    <source>
        <dbReference type="EMBL" id="KAF2885672.1"/>
    </source>
</evidence>
<organism evidence="11 12">
    <name type="scientific">Ignelater luminosus</name>
    <name type="common">Cucubano</name>
    <name type="synonym">Pyrophorus luminosus</name>
    <dbReference type="NCBI Taxonomy" id="2038154"/>
    <lineage>
        <taxon>Eukaryota</taxon>
        <taxon>Metazoa</taxon>
        <taxon>Ecdysozoa</taxon>
        <taxon>Arthropoda</taxon>
        <taxon>Hexapoda</taxon>
        <taxon>Insecta</taxon>
        <taxon>Pterygota</taxon>
        <taxon>Neoptera</taxon>
        <taxon>Endopterygota</taxon>
        <taxon>Coleoptera</taxon>
        <taxon>Polyphaga</taxon>
        <taxon>Elateriformia</taxon>
        <taxon>Elateroidea</taxon>
        <taxon>Elateridae</taxon>
        <taxon>Agrypninae</taxon>
        <taxon>Pyrophorini</taxon>
        <taxon>Ignelater</taxon>
    </lineage>
</organism>
<keyword evidence="5" id="KW-0863">Zinc-finger</keyword>
<feature type="non-terminal residue" evidence="11">
    <location>
        <position position="1"/>
    </location>
</feature>
<keyword evidence="9" id="KW-0539">Nucleus</keyword>
<keyword evidence="3" id="KW-0479">Metal-binding</keyword>
<feature type="compositionally biased region" description="Low complexity" evidence="10">
    <location>
        <begin position="196"/>
        <end position="233"/>
    </location>
</feature>
<evidence type="ECO:0000256" key="1">
    <source>
        <dbReference type="ARBA" id="ARBA00004123"/>
    </source>
</evidence>
<feature type="region of interest" description="Disordered" evidence="10">
    <location>
        <begin position="473"/>
        <end position="537"/>
    </location>
</feature>
<evidence type="ECO:0000256" key="4">
    <source>
        <dbReference type="ARBA" id="ARBA00022737"/>
    </source>
</evidence>
<comment type="caution">
    <text evidence="11">The sequence shown here is derived from an EMBL/GenBank/DDBJ whole genome shotgun (WGS) entry which is preliminary data.</text>
</comment>
<name>A0A8K0G288_IGNLU</name>
<feature type="compositionally biased region" description="Polar residues" evidence="10">
    <location>
        <begin position="241"/>
        <end position="260"/>
    </location>
</feature>
<reference evidence="11" key="1">
    <citation type="submission" date="2019-08" db="EMBL/GenBank/DDBJ databases">
        <title>The genome of the North American firefly Photinus pyralis.</title>
        <authorList>
            <consortium name="Photinus pyralis genome working group"/>
            <person name="Fallon T.R."/>
            <person name="Sander Lower S.E."/>
            <person name="Weng J.-K."/>
        </authorList>
    </citation>
    <scope>NUCLEOTIDE SEQUENCE</scope>
    <source>
        <strain evidence="11">TRF0915ILg1</strain>
        <tissue evidence="11">Whole body</tissue>
    </source>
</reference>
<comment type="subcellular location">
    <subcellularLocation>
        <location evidence="1">Nucleus</location>
    </subcellularLocation>
</comment>
<dbReference type="PROSITE" id="PS51802">
    <property type="entry name" value="ZF_CCHHC"/>
    <property type="match status" value="2"/>
</dbReference>
<dbReference type="AlphaFoldDB" id="A0A8K0G288"/>
<keyword evidence="12" id="KW-1185">Reference proteome</keyword>
<feature type="compositionally biased region" description="Polar residues" evidence="10">
    <location>
        <begin position="501"/>
        <end position="534"/>
    </location>
</feature>
<feature type="region of interest" description="Disordered" evidence="10">
    <location>
        <begin position="581"/>
        <end position="609"/>
    </location>
</feature>
<dbReference type="InterPro" id="IPR002515">
    <property type="entry name" value="Znf_C2H2C"/>
</dbReference>
<dbReference type="InterPro" id="IPR036060">
    <property type="entry name" value="Znf_C2H2C_sf"/>
</dbReference>
<dbReference type="PANTHER" id="PTHR10816">
    <property type="entry name" value="MYELIN TRANSCRIPTION FACTOR 1-RELATED"/>
    <property type="match status" value="1"/>
</dbReference>
<evidence type="ECO:0000256" key="5">
    <source>
        <dbReference type="ARBA" id="ARBA00022771"/>
    </source>
</evidence>
<sequence>GSKCPTPGCNGQGHVTGLYSHHRSLSGCPRKDKVTPEILAMHETILKCPTPGCNGRGHVSSNRNTHRSLSGCPIAAANKQAAREQKYQSSLQHRIKSPHTAFVNSCQGEFNSNFDGKQTPMTTSVDIKPSYLVSYGSSTSNNQEQNESKSNYGAYYSKFQEMKSDNSMKIPKSEVTTSSCCSVTGRSDLLVPKTESSSNSCRSPPSSMRPAYDPYMSQDSNSSSMSSMEAMSSRAPHHQMQPLSQHANIPHQNPHQTNYNLEDARQHQMPHRSPYHQSPMSSDEMYRSDHPMRSYADINESMSGPIARPTVTYPSEMGPRPYDTSLTRPYDPGTATAFERYDSTNQCGSLPQSVMPQRPPQSMYGYGTLEEQQEQRYQQEAAAAAAQHQMAVASAAAAGMMKAEGDQQPTGPLYPRPMYQYDAASGPLPMGFSAINLSVKCVTTAQAQIKGTGPHTSPGGTVIDLSTSSVTTTSPQVAYSSPHYGGQRVGASPQAAASPHLSASPQVPSPQGQTLDLSVSRLSHSSGTSPQYQNGHADAVPVPSGFIGPRDEQTEPVDFSTANEPVNFSGVRPVATFAGPVLAPGSGYSRESTPDSGGSHYMEAYRDAS</sequence>
<evidence type="ECO:0000313" key="12">
    <source>
        <dbReference type="Proteomes" id="UP000801492"/>
    </source>
</evidence>
<dbReference type="GO" id="GO:0005634">
    <property type="term" value="C:nucleus"/>
    <property type="evidence" value="ECO:0007669"/>
    <property type="project" value="UniProtKB-SubCell"/>
</dbReference>
<dbReference type="PANTHER" id="PTHR10816:SF15">
    <property type="entry name" value="MYELIN TRANSCRIPTION FACTOR 1-LIKE PROTEIN"/>
    <property type="match status" value="1"/>
</dbReference>
<accession>A0A8K0G288</accession>
<dbReference type="EMBL" id="VTPC01089823">
    <property type="protein sequence ID" value="KAF2885672.1"/>
    <property type="molecule type" value="Genomic_DNA"/>
</dbReference>